<dbReference type="Pfam" id="PF26616">
    <property type="entry name" value="CorA-like"/>
    <property type="match status" value="2"/>
</dbReference>
<evidence type="ECO:0000313" key="3">
    <source>
        <dbReference type="Proteomes" id="UP001295740"/>
    </source>
</evidence>
<keyword evidence="3" id="KW-1185">Reference proteome</keyword>
<sequence length="275" mass="31659">MFNIDLSREFQDALLDAQSWPRNAIIKTIGTYPKTLAKLQSRLGDIKQELFEDCPSEWEVPIRDLDAGSETTVDKCNVHDQARLLEWFGLAYTAKVGNVPMDSVVAAKKDPKCRFICIYGRHSRSKLKLSREMFACIMAFHQVMPAFLDFVSVFGQRSEPTDLRFSAFREQVVLSVVNGNLEIQQRFKALTDKNARPQDKSFGMPEECFRSSLSAHLMYCHWSAEDWRWHISWLERAVDKESIMPVLGPSGLGHAHKTYTPQDIQDLQIWEEKAR</sequence>
<feature type="domain" description="CorA-like transporter" evidence="1">
    <location>
        <begin position="176"/>
        <end position="242"/>
    </location>
</feature>
<evidence type="ECO:0000313" key="2">
    <source>
        <dbReference type="EMBL" id="CAJ2513987.1"/>
    </source>
</evidence>
<dbReference type="InterPro" id="IPR058257">
    <property type="entry name" value="CorA-like_dom"/>
</dbReference>
<accession>A0AAI8VZM4</accession>
<reference evidence="2" key="1">
    <citation type="submission" date="2023-10" db="EMBL/GenBank/DDBJ databases">
        <authorList>
            <person name="Hackl T."/>
        </authorList>
    </citation>
    <scope>NUCLEOTIDE SEQUENCE</scope>
</reference>
<dbReference type="EMBL" id="CAUWAG010000020">
    <property type="protein sequence ID" value="CAJ2513987.1"/>
    <property type="molecule type" value="Genomic_DNA"/>
</dbReference>
<gene>
    <name evidence="2" type="ORF">KHLLAP_LOCUS14455</name>
</gene>
<name>A0AAI8VZM4_9PEZI</name>
<comment type="caution">
    <text evidence="2">The sequence shown here is derived from an EMBL/GenBank/DDBJ whole genome shotgun (WGS) entry which is preliminary data.</text>
</comment>
<feature type="domain" description="CorA-like transporter" evidence="1">
    <location>
        <begin position="14"/>
        <end position="174"/>
    </location>
</feature>
<evidence type="ECO:0000259" key="1">
    <source>
        <dbReference type="Pfam" id="PF26616"/>
    </source>
</evidence>
<dbReference type="AlphaFoldDB" id="A0AAI8VZM4"/>
<organism evidence="2 3">
    <name type="scientific">Anthostomella pinea</name>
    <dbReference type="NCBI Taxonomy" id="933095"/>
    <lineage>
        <taxon>Eukaryota</taxon>
        <taxon>Fungi</taxon>
        <taxon>Dikarya</taxon>
        <taxon>Ascomycota</taxon>
        <taxon>Pezizomycotina</taxon>
        <taxon>Sordariomycetes</taxon>
        <taxon>Xylariomycetidae</taxon>
        <taxon>Xylariales</taxon>
        <taxon>Xylariaceae</taxon>
        <taxon>Anthostomella</taxon>
    </lineage>
</organism>
<dbReference type="Proteomes" id="UP001295740">
    <property type="component" value="Unassembled WGS sequence"/>
</dbReference>
<protein>
    <submittedName>
        <fullName evidence="2">Uu.00g021060.m01.CDS01</fullName>
    </submittedName>
</protein>
<proteinExistence type="predicted"/>